<keyword evidence="6" id="KW-1185">Reference proteome</keyword>
<evidence type="ECO:0000313" key="6">
    <source>
        <dbReference type="Proteomes" id="UP001174934"/>
    </source>
</evidence>
<dbReference type="InterPro" id="IPR029063">
    <property type="entry name" value="SAM-dependent_MTases_sf"/>
</dbReference>
<name>A0AA40CH61_9PEZI</name>
<proteinExistence type="predicted"/>
<feature type="domain" description="O-methyltransferase C-terminal" evidence="4">
    <location>
        <begin position="261"/>
        <end position="402"/>
    </location>
</feature>
<dbReference type="PANTHER" id="PTHR43712:SF17">
    <property type="entry name" value="O-METHYLTRANSFERASE"/>
    <property type="match status" value="1"/>
</dbReference>
<dbReference type="GO" id="GO:0032259">
    <property type="term" value="P:methylation"/>
    <property type="evidence" value="ECO:0007669"/>
    <property type="project" value="UniProtKB-KW"/>
</dbReference>
<keyword evidence="1 5" id="KW-0489">Methyltransferase</keyword>
<dbReference type="InterPro" id="IPR016461">
    <property type="entry name" value="COMT-like"/>
</dbReference>
<comment type="caution">
    <text evidence="5">The sequence shown here is derived from an EMBL/GenBank/DDBJ whole genome shotgun (WGS) entry which is preliminary data.</text>
</comment>
<dbReference type="Proteomes" id="UP001174934">
    <property type="component" value="Unassembled WGS sequence"/>
</dbReference>
<dbReference type="PROSITE" id="PS51683">
    <property type="entry name" value="SAM_OMT_II"/>
    <property type="match status" value="1"/>
</dbReference>
<dbReference type="InterPro" id="IPR001077">
    <property type="entry name" value="COMT_C"/>
</dbReference>
<evidence type="ECO:0000256" key="1">
    <source>
        <dbReference type="ARBA" id="ARBA00022603"/>
    </source>
</evidence>
<dbReference type="Pfam" id="PF00891">
    <property type="entry name" value="Methyltransf_2"/>
    <property type="match status" value="1"/>
</dbReference>
<evidence type="ECO:0000313" key="5">
    <source>
        <dbReference type="EMBL" id="KAK0637084.1"/>
    </source>
</evidence>
<dbReference type="Gene3D" id="3.40.50.150">
    <property type="entry name" value="Vaccinia Virus protein VP39"/>
    <property type="match status" value="1"/>
</dbReference>
<evidence type="ECO:0000259" key="4">
    <source>
        <dbReference type="Pfam" id="PF00891"/>
    </source>
</evidence>
<dbReference type="PANTHER" id="PTHR43712">
    <property type="entry name" value="PUTATIVE (AFU_ORTHOLOGUE AFUA_4G14580)-RELATED"/>
    <property type="match status" value="1"/>
</dbReference>
<keyword evidence="2" id="KW-0808">Transferase</keyword>
<accession>A0AA40CH61</accession>
<evidence type="ECO:0000256" key="3">
    <source>
        <dbReference type="ARBA" id="ARBA00022691"/>
    </source>
</evidence>
<dbReference type="SUPFAM" id="SSF53335">
    <property type="entry name" value="S-adenosyl-L-methionine-dependent methyltransferases"/>
    <property type="match status" value="1"/>
</dbReference>
<protein>
    <submittedName>
        <fullName evidence="5">S-adenosyl-L-methionine-dependent methyltransferase</fullName>
    </submittedName>
</protein>
<dbReference type="EMBL" id="JAULSR010000001">
    <property type="protein sequence ID" value="KAK0637084.1"/>
    <property type="molecule type" value="Genomic_DNA"/>
</dbReference>
<dbReference type="InterPro" id="IPR036390">
    <property type="entry name" value="WH_DNA-bd_sf"/>
</dbReference>
<dbReference type="InterPro" id="IPR036388">
    <property type="entry name" value="WH-like_DNA-bd_sf"/>
</dbReference>
<dbReference type="GO" id="GO:0008171">
    <property type="term" value="F:O-methyltransferase activity"/>
    <property type="evidence" value="ECO:0007669"/>
    <property type="project" value="InterPro"/>
</dbReference>
<evidence type="ECO:0000256" key="2">
    <source>
        <dbReference type="ARBA" id="ARBA00022679"/>
    </source>
</evidence>
<dbReference type="SUPFAM" id="SSF46785">
    <property type="entry name" value="Winged helix' DNA-binding domain"/>
    <property type="match status" value="1"/>
</dbReference>
<keyword evidence="3" id="KW-0949">S-adenosyl-L-methionine</keyword>
<dbReference type="Gene3D" id="1.10.10.10">
    <property type="entry name" value="Winged helix-like DNA-binding domain superfamily/Winged helix DNA-binding domain"/>
    <property type="match status" value="1"/>
</dbReference>
<dbReference type="AlphaFoldDB" id="A0AA40CH61"/>
<gene>
    <name evidence="5" type="ORF">B0T17DRAFT_481700</name>
</gene>
<sequence length="428" mass="47442">MSTSQVTPLTAEDTVDVSIASAPRDIGAVPDLLKDISGLWDKYDPAADRATRLPLLEKATALAQALETPRETMLKHVGAETASFYTLTLGIEVGLFTELAKNGGSPKKSPELSAALGFDIDGLRRILRHFAAMGHIVQTGSDEWKPNNFSKSLTIPIVNGGYPFYRSVCTAPLLHMHKWMKTKGYPTPTTGKDNPFTFGNQTDQSMFEYMAAHPYLNDCFNHHMGGYRLGRPAWMDPTVYPVQDNLITNFDTSSSSSDPVFLIDIGGNYGHDLERFLDKWPSVPGRIMLQDQQSVLDNVPATLGGGRIEKFAHDFFTPQPVKGARAYYLHHILHDWPDDKCVEIVTNLKGAMTPGYSKLLVNEHVIPSVGASWEATYLDLYMMFLFGARERTEDDWKALLEGKCGLKIEKIWNPGNGVEGIIECIVEG</sequence>
<organism evidence="5 6">
    <name type="scientific">Bombardia bombarda</name>
    <dbReference type="NCBI Taxonomy" id="252184"/>
    <lineage>
        <taxon>Eukaryota</taxon>
        <taxon>Fungi</taxon>
        <taxon>Dikarya</taxon>
        <taxon>Ascomycota</taxon>
        <taxon>Pezizomycotina</taxon>
        <taxon>Sordariomycetes</taxon>
        <taxon>Sordariomycetidae</taxon>
        <taxon>Sordariales</taxon>
        <taxon>Lasiosphaeriaceae</taxon>
        <taxon>Bombardia</taxon>
    </lineage>
</organism>
<reference evidence="5" key="1">
    <citation type="submission" date="2023-06" db="EMBL/GenBank/DDBJ databases">
        <title>Genome-scale phylogeny and comparative genomics of the fungal order Sordariales.</title>
        <authorList>
            <consortium name="Lawrence Berkeley National Laboratory"/>
            <person name="Hensen N."/>
            <person name="Bonometti L."/>
            <person name="Westerberg I."/>
            <person name="Brannstrom I.O."/>
            <person name="Guillou S."/>
            <person name="Cros-Aarteil S."/>
            <person name="Calhoun S."/>
            <person name="Haridas S."/>
            <person name="Kuo A."/>
            <person name="Mondo S."/>
            <person name="Pangilinan J."/>
            <person name="Riley R."/>
            <person name="LaButti K."/>
            <person name="Andreopoulos B."/>
            <person name="Lipzen A."/>
            <person name="Chen C."/>
            <person name="Yanf M."/>
            <person name="Daum C."/>
            <person name="Ng V."/>
            <person name="Clum A."/>
            <person name="Steindorff A."/>
            <person name="Ohm R."/>
            <person name="Martin F."/>
            <person name="Silar P."/>
            <person name="Natvig D."/>
            <person name="Lalanne C."/>
            <person name="Gautier V."/>
            <person name="Ament-velasquez S.L."/>
            <person name="Kruys A."/>
            <person name="Hutchinson M.I."/>
            <person name="Powell A.J."/>
            <person name="Barry K."/>
            <person name="Miller A.N."/>
            <person name="Grigoriev I.V."/>
            <person name="Debuchy R."/>
            <person name="Gladieux P."/>
            <person name="Thoren M.H."/>
            <person name="Johannesson H."/>
        </authorList>
    </citation>
    <scope>NUCLEOTIDE SEQUENCE</scope>
    <source>
        <strain evidence="5">SMH3391-2</strain>
    </source>
</reference>